<dbReference type="CDD" id="cd10432">
    <property type="entry name" value="BI-1-like_bacterial"/>
    <property type="match status" value="1"/>
</dbReference>
<comment type="similarity">
    <text evidence="2 6">Belongs to the BI1 family.</text>
</comment>
<feature type="transmembrane region" description="Helical" evidence="6">
    <location>
        <begin position="103"/>
        <end position="121"/>
    </location>
</feature>
<accession>A0ABU4WBC3</accession>
<dbReference type="RefSeq" id="WP_320314219.1">
    <property type="nucleotide sequence ID" value="NZ_JAVIKH010000014.1"/>
</dbReference>
<evidence type="ECO:0000256" key="3">
    <source>
        <dbReference type="ARBA" id="ARBA00022692"/>
    </source>
</evidence>
<evidence type="ECO:0000256" key="6">
    <source>
        <dbReference type="RuleBase" id="RU004379"/>
    </source>
</evidence>
<evidence type="ECO:0000313" key="7">
    <source>
        <dbReference type="EMBL" id="MDX8336840.1"/>
    </source>
</evidence>
<feature type="transmembrane region" description="Helical" evidence="6">
    <location>
        <begin position="157"/>
        <end position="176"/>
    </location>
</feature>
<dbReference type="PANTHER" id="PTHR23291:SF50">
    <property type="entry name" value="PROTEIN LIFEGUARD 4"/>
    <property type="match status" value="1"/>
</dbReference>
<reference evidence="8" key="1">
    <citation type="submission" date="2023-07" db="EMBL/GenBank/DDBJ databases">
        <authorList>
            <person name="Colorado M.A."/>
            <person name="Villamil L.M."/>
            <person name="Melo J.F."/>
            <person name="Rodriguez J.A."/>
            <person name="Ruiz R.Y."/>
        </authorList>
    </citation>
    <scope>NUCLEOTIDE SEQUENCE [LARGE SCALE GENOMIC DNA]</scope>
    <source>
        <strain evidence="8">C33</strain>
    </source>
</reference>
<evidence type="ECO:0000256" key="2">
    <source>
        <dbReference type="ARBA" id="ARBA00010350"/>
    </source>
</evidence>
<organism evidence="7 8">
    <name type="scientific">Candidatus Cetobacterium colombiensis</name>
    <dbReference type="NCBI Taxonomy" id="3073100"/>
    <lineage>
        <taxon>Bacteria</taxon>
        <taxon>Fusobacteriati</taxon>
        <taxon>Fusobacteriota</taxon>
        <taxon>Fusobacteriia</taxon>
        <taxon>Fusobacteriales</taxon>
        <taxon>Fusobacteriaceae</taxon>
        <taxon>Cetobacterium</taxon>
    </lineage>
</organism>
<feature type="transmembrane region" description="Helical" evidence="6">
    <location>
        <begin position="196"/>
        <end position="216"/>
    </location>
</feature>
<comment type="caution">
    <text evidence="7">The sequence shown here is derived from an EMBL/GenBank/DDBJ whole genome shotgun (WGS) entry which is preliminary data.</text>
</comment>
<dbReference type="Pfam" id="PF01027">
    <property type="entry name" value="Bax1-I"/>
    <property type="match status" value="1"/>
</dbReference>
<proteinExistence type="inferred from homology"/>
<evidence type="ECO:0000256" key="4">
    <source>
        <dbReference type="ARBA" id="ARBA00022989"/>
    </source>
</evidence>
<comment type="subcellular location">
    <subcellularLocation>
        <location evidence="1">Membrane</location>
        <topology evidence="1">Multi-pass membrane protein</topology>
    </subcellularLocation>
</comment>
<feature type="transmembrane region" description="Helical" evidence="6">
    <location>
        <begin position="133"/>
        <end position="151"/>
    </location>
</feature>
<keyword evidence="4 6" id="KW-1133">Transmembrane helix</keyword>
<feature type="transmembrane region" description="Helical" evidence="6">
    <location>
        <begin position="79"/>
        <end position="97"/>
    </location>
</feature>
<dbReference type="Proteomes" id="UP001279681">
    <property type="component" value="Unassembled WGS sequence"/>
</dbReference>
<protein>
    <submittedName>
        <fullName evidence="7">Bax inhibitor-1/YccA family protein</fullName>
    </submittedName>
</protein>
<dbReference type="EMBL" id="JAVIKH010000014">
    <property type="protein sequence ID" value="MDX8336840.1"/>
    <property type="molecule type" value="Genomic_DNA"/>
</dbReference>
<evidence type="ECO:0000313" key="8">
    <source>
        <dbReference type="Proteomes" id="UP001279681"/>
    </source>
</evidence>
<evidence type="ECO:0000256" key="5">
    <source>
        <dbReference type="ARBA" id="ARBA00023136"/>
    </source>
</evidence>
<keyword evidence="3 6" id="KW-0812">Transmembrane</keyword>
<sequence>MYGSVEISTKNSFLRKVFMQMFLGLLVTGGVSLYVAQSQPLISFVGNYMTFIIIAELLLVLGINFGINKISSATAKLLFIAYSAMNGLVLSIVMLVYNPYSILYILGVTSLIFVGMTIYGLKTKEDLSSYDGFFKGGLIALVIVSLLNLFLKISILGWFISVCAVVLFTALIAYDINRIMNIFQNNNLSEEDYNKFSTIGALMLYLDFVNLFLNLLRLFGRRD</sequence>
<dbReference type="InterPro" id="IPR006214">
    <property type="entry name" value="Bax_inhibitor_1-related"/>
</dbReference>
<keyword evidence="5 6" id="KW-0472">Membrane</keyword>
<gene>
    <name evidence="7" type="ORF">RFV38_10095</name>
</gene>
<evidence type="ECO:0000256" key="1">
    <source>
        <dbReference type="ARBA" id="ARBA00004141"/>
    </source>
</evidence>
<dbReference type="PANTHER" id="PTHR23291">
    <property type="entry name" value="BAX INHIBITOR-RELATED"/>
    <property type="match status" value="1"/>
</dbReference>
<feature type="transmembrane region" description="Helical" evidence="6">
    <location>
        <begin position="48"/>
        <end position="67"/>
    </location>
</feature>
<keyword evidence="8" id="KW-1185">Reference proteome</keyword>
<name>A0ABU4WBC3_9FUSO</name>